<evidence type="ECO:0000259" key="1">
    <source>
        <dbReference type="Pfam" id="PF13456"/>
    </source>
</evidence>
<dbReference type="GO" id="GO:0004523">
    <property type="term" value="F:RNA-DNA hybrid ribonuclease activity"/>
    <property type="evidence" value="ECO:0007669"/>
    <property type="project" value="InterPro"/>
</dbReference>
<evidence type="ECO:0000313" key="3">
    <source>
        <dbReference type="Proteomes" id="UP000593578"/>
    </source>
</evidence>
<feature type="non-terminal residue" evidence="2">
    <location>
        <position position="309"/>
    </location>
</feature>
<dbReference type="Proteomes" id="UP000593578">
    <property type="component" value="Unassembled WGS sequence"/>
</dbReference>
<feature type="domain" description="RNase H type-1" evidence="1">
    <location>
        <begin position="222"/>
        <end position="270"/>
    </location>
</feature>
<proteinExistence type="predicted"/>
<evidence type="ECO:0000313" key="2">
    <source>
        <dbReference type="EMBL" id="MBA0582413.1"/>
    </source>
</evidence>
<reference evidence="2 3" key="1">
    <citation type="journal article" date="2019" name="Genome Biol. Evol.">
        <title>Insights into the evolution of the New World diploid cottons (Gossypium, subgenus Houzingenia) based on genome sequencing.</title>
        <authorList>
            <person name="Grover C.E."/>
            <person name="Arick M.A. 2nd"/>
            <person name="Thrash A."/>
            <person name="Conover J.L."/>
            <person name="Sanders W.S."/>
            <person name="Peterson D.G."/>
            <person name="Frelichowski J.E."/>
            <person name="Scheffler J.A."/>
            <person name="Scheffler B.E."/>
            <person name="Wendel J.F."/>
        </authorList>
    </citation>
    <scope>NUCLEOTIDE SEQUENCE [LARGE SCALE GENOMIC DNA]</scope>
    <source>
        <strain evidence="2">8</strain>
        <tissue evidence="2">Leaf</tissue>
    </source>
</reference>
<dbReference type="PANTHER" id="PTHR47723">
    <property type="entry name" value="OS05G0353850 PROTEIN"/>
    <property type="match status" value="1"/>
</dbReference>
<dbReference type="InterPro" id="IPR053151">
    <property type="entry name" value="RNase_H-like"/>
</dbReference>
<dbReference type="Pfam" id="PF13456">
    <property type="entry name" value="RVT_3"/>
    <property type="match status" value="1"/>
</dbReference>
<gene>
    <name evidence="2" type="ORF">Gorai_024561</name>
</gene>
<name>A0A7J8NZQ9_GOSRA</name>
<dbReference type="SUPFAM" id="SSF53098">
    <property type="entry name" value="Ribonuclease H-like"/>
    <property type="match status" value="1"/>
</dbReference>
<dbReference type="InterPro" id="IPR002156">
    <property type="entry name" value="RNaseH_domain"/>
</dbReference>
<organism evidence="2 3">
    <name type="scientific">Gossypium raimondii</name>
    <name type="common">Peruvian cotton</name>
    <name type="synonym">Gossypium klotzschianum subsp. raimondii</name>
    <dbReference type="NCBI Taxonomy" id="29730"/>
    <lineage>
        <taxon>Eukaryota</taxon>
        <taxon>Viridiplantae</taxon>
        <taxon>Streptophyta</taxon>
        <taxon>Embryophyta</taxon>
        <taxon>Tracheophyta</taxon>
        <taxon>Spermatophyta</taxon>
        <taxon>Magnoliopsida</taxon>
        <taxon>eudicotyledons</taxon>
        <taxon>Gunneridae</taxon>
        <taxon>Pentapetalae</taxon>
        <taxon>rosids</taxon>
        <taxon>malvids</taxon>
        <taxon>Malvales</taxon>
        <taxon>Malvaceae</taxon>
        <taxon>Malvoideae</taxon>
        <taxon>Gossypium</taxon>
    </lineage>
</organism>
<dbReference type="Gene3D" id="3.30.420.10">
    <property type="entry name" value="Ribonuclease H-like superfamily/Ribonuclease H"/>
    <property type="match status" value="1"/>
</dbReference>
<dbReference type="AlphaFoldDB" id="A0A7J8NZQ9"/>
<dbReference type="InterPro" id="IPR036397">
    <property type="entry name" value="RNaseH_sf"/>
</dbReference>
<comment type="caution">
    <text evidence="2">The sequence shown here is derived from an EMBL/GenBank/DDBJ whole genome shotgun (WGS) entry which is preliminary data.</text>
</comment>
<accession>A0A7J8NZQ9</accession>
<dbReference type="GO" id="GO:0003676">
    <property type="term" value="F:nucleic acid binding"/>
    <property type="evidence" value="ECO:0007669"/>
    <property type="project" value="InterPro"/>
</dbReference>
<dbReference type="EMBL" id="JABEZZ010000003">
    <property type="protein sequence ID" value="MBA0582413.1"/>
    <property type="molecule type" value="Genomic_DNA"/>
</dbReference>
<dbReference type="InterPro" id="IPR044730">
    <property type="entry name" value="RNase_H-like_dom_plant"/>
</dbReference>
<dbReference type="InterPro" id="IPR012337">
    <property type="entry name" value="RNaseH-like_sf"/>
</dbReference>
<dbReference type="PANTHER" id="PTHR47723:SF19">
    <property type="entry name" value="POLYNUCLEOTIDYL TRANSFERASE, RIBONUCLEASE H-LIKE SUPERFAMILY PROTEIN"/>
    <property type="match status" value="1"/>
</dbReference>
<protein>
    <recommendedName>
        <fullName evidence="1">RNase H type-1 domain-containing protein</fullName>
    </recommendedName>
</protein>
<dbReference type="CDD" id="cd06222">
    <property type="entry name" value="RNase_H_like"/>
    <property type="match status" value="1"/>
</dbReference>
<sequence>MGLLSNLFPSFKEQDIVFLENAVFDEEIKKALFDMAPLKVPGSNRFHAYFFQSQWDIVGNVVDDSNLGTYLGVLLLHERVTKSTLSYVVENVRRKLQNWENNSFLLKIGWMMLYGFEFSALNKDCTLKDMVLDDGAWNLDLFRVWLSEEILLTNLERIRRGLGQSSSCGNCCHEIEDIFHVLRDCVATKDVWKHASQNASKPLSPNPYHKRHIEEMWVHLFSNGAVERDSGKAAAGGVIQNMDSNWILGFSHYLGNCTPFEAELWGILDGFLWRIRHLPREKNLVVDRLAKLCLTWKSSLQTFDKPPDE</sequence>